<dbReference type="RefSeq" id="WP_066531241.1">
    <property type="nucleotide sequence ID" value="NZ_JBHSFZ010000025.1"/>
</dbReference>
<accession>A0ABV9F1R6</accession>
<evidence type="ECO:0000313" key="2">
    <source>
        <dbReference type="EMBL" id="MFC4594850.1"/>
    </source>
</evidence>
<sequence>MKFSISICIAAACAALAPSAALADDPNDPTMRSAAARARDRAIIKRMNQQQLAYVRERDARMMQNYRQAQSGNQGDYADARADYSRQMAAWRRAVAACNAGRWEYCDN</sequence>
<evidence type="ECO:0000313" key="3">
    <source>
        <dbReference type="Proteomes" id="UP001595957"/>
    </source>
</evidence>
<keyword evidence="3" id="KW-1185">Reference proteome</keyword>
<proteinExistence type="predicted"/>
<keyword evidence="1" id="KW-0732">Signal</keyword>
<dbReference type="Proteomes" id="UP001595957">
    <property type="component" value="Unassembled WGS sequence"/>
</dbReference>
<feature type="signal peptide" evidence="1">
    <location>
        <begin position="1"/>
        <end position="23"/>
    </location>
</feature>
<comment type="caution">
    <text evidence="2">The sequence shown here is derived from an EMBL/GenBank/DDBJ whole genome shotgun (WGS) entry which is preliminary data.</text>
</comment>
<gene>
    <name evidence="2" type="ORF">ACFO3E_11700</name>
</gene>
<dbReference type="EMBL" id="JBHSFZ010000025">
    <property type="protein sequence ID" value="MFC4594850.1"/>
    <property type="molecule type" value="Genomic_DNA"/>
</dbReference>
<evidence type="ECO:0000256" key="1">
    <source>
        <dbReference type="SAM" id="SignalP"/>
    </source>
</evidence>
<protein>
    <submittedName>
        <fullName evidence="2">Uncharacterized protein</fullName>
    </submittedName>
</protein>
<name>A0ABV9F1R6_9SPHN</name>
<reference evidence="3" key="1">
    <citation type="journal article" date="2019" name="Int. J. Syst. Evol. Microbiol.">
        <title>The Global Catalogue of Microorganisms (GCM) 10K type strain sequencing project: providing services to taxonomists for standard genome sequencing and annotation.</title>
        <authorList>
            <consortium name="The Broad Institute Genomics Platform"/>
            <consortium name="The Broad Institute Genome Sequencing Center for Infectious Disease"/>
            <person name="Wu L."/>
            <person name="Ma J."/>
        </authorList>
    </citation>
    <scope>NUCLEOTIDE SEQUENCE [LARGE SCALE GENOMIC DNA]</scope>
    <source>
        <strain evidence="3">NBRC 103632</strain>
    </source>
</reference>
<organism evidence="2 3">
    <name type="scientific">Sphingobium tyrosinilyticum</name>
    <dbReference type="NCBI Taxonomy" id="2715436"/>
    <lineage>
        <taxon>Bacteria</taxon>
        <taxon>Pseudomonadati</taxon>
        <taxon>Pseudomonadota</taxon>
        <taxon>Alphaproteobacteria</taxon>
        <taxon>Sphingomonadales</taxon>
        <taxon>Sphingomonadaceae</taxon>
        <taxon>Sphingobium</taxon>
    </lineage>
</organism>
<feature type="chain" id="PRO_5045652915" evidence="1">
    <location>
        <begin position="24"/>
        <end position="108"/>
    </location>
</feature>